<reference evidence="2 3" key="2">
    <citation type="submission" date="2016-08" db="EMBL/GenBank/DDBJ databases">
        <title>Pervasive Adenine N6-methylation of Active Genes in Fungi.</title>
        <authorList>
            <consortium name="DOE Joint Genome Institute"/>
            <person name="Mondo S.J."/>
            <person name="Dannebaum R.O."/>
            <person name="Kuo R.C."/>
            <person name="Labutti K."/>
            <person name="Haridas S."/>
            <person name="Kuo A."/>
            <person name="Salamov A."/>
            <person name="Ahrendt S.R."/>
            <person name="Lipzen A."/>
            <person name="Sullivan W."/>
            <person name="Andreopoulos W.B."/>
            <person name="Clum A."/>
            <person name="Lindquist E."/>
            <person name="Daum C."/>
            <person name="Ramamoorthy G.K."/>
            <person name="Gryganskyi A."/>
            <person name="Culley D."/>
            <person name="Magnuson J.K."/>
            <person name="James T.Y."/>
            <person name="O'Malley M.A."/>
            <person name="Stajich J.E."/>
            <person name="Spatafora J.W."/>
            <person name="Visel A."/>
            <person name="Grigoriev I.V."/>
        </authorList>
    </citation>
    <scope>NUCLEOTIDE SEQUENCE [LARGE SCALE GENOMIC DNA]</scope>
    <source>
        <strain evidence="3">finn</strain>
    </source>
</reference>
<evidence type="ECO:0000256" key="1">
    <source>
        <dbReference type="SAM" id="MobiDB-lite"/>
    </source>
</evidence>
<dbReference type="Proteomes" id="UP000193719">
    <property type="component" value="Unassembled WGS sequence"/>
</dbReference>
<name>A0A1Y1UZ99_9FUNG</name>
<protein>
    <recommendedName>
        <fullName evidence="4">Coth-domain-containing protein</fullName>
    </recommendedName>
</protein>
<feature type="compositionally biased region" description="Acidic residues" evidence="1">
    <location>
        <begin position="356"/>
        <end position="374"/>
    </location>
</feature>
<gene>
    <name evidence="2" type="ORF">BCR36DRAFT_362037</name>
</gene>
<comment type="caution">
    <text evidence="2">The sequence shown here is derived from an EMBL/GenBank/DDBJ whole genome shotgun (WGS) entry which is preliminary data.</text>
</comment>
<dbReference type="PANTHER" id="PTHR40050:SF1">
    <property type="entry name" value="INNER SPORE COAT PROTEIN H"/>
    <property type="match status" value="1"/>
</dbReference>
<reference evidence="2 3" key="1">
    <citation type="submission" date="2016-08" db="EMBL/GenBank/DDBJ databases">
        <title>Genomes of anaerobic fungi encode conserved fungal cellulosomes for biomass hydrolysis.</title>
        <authorList>
            <consortium name="DOE Joint Genome Institute"/>
            <person name="Haitjema C.H."/>
            <person name="Gilmore S.P."/>
            <person name="Henske J.K."/>
            <person name="Solomon K.V."/>
            <person name="De Groot R."/>
            <person name="Kuo A."/>
            <person name="Mondo S.J."/>
            <person name="Salamov A.A."/>
            <person name="Labutti K."/>
            <person name="Zhao Z."/>
            <person name="Chiniquy J."/>
            <person name="Barry K."/>
            <person name="Brewer H.M."/>
            <person name="Purvine S.O."/>
            <person name="Wright A.T."/>
            <person name="Boxma B."/>
            <person name="Van Alen T."/>
            <person name="Hackstein J.H."/>
            <person name="Baker S.E."/>
            <person name="Grigoriev I.V."/>
            <person name="O'Malley M.A."/>
        </authorList>
    </citation>
    <scope>NUCLEOTIDE SEQUENCE [LARGE SCALE GENOMIC DNA]</scope>
    <source>
        <strain evidence="3">finn</strain>
    </source>
</reference>
<organism evidence="2 3">
    <name type="scientific">Piromyces finnis</name>
    <dbReference type="NCBI Taxonomy" id="1754191"/>
    <lineage>
        <taxon>Eukaryota</taxon>
        <taxon>Fungi</taxon>
        <taxon>Fungi incertae sedis</taxon>
        <taxon>Chytridiomycota</taxon>
        <taxon>Chytridiomycota incertae sedis</taxon>
        <taxon>Neocallimastigomycetes</taxon>
        <taxon>Neocallimastigales</taxon>
        <taxon>Neocallimastigaceae</taxon>
        <taxon>Piromyces</taxon>
    </lineage>
</organism>
<proteinExistence type="predicted"/>
<dbReference type="EMBL" id="MCFH01000061">
    <property type="protein sequence ID" value="ORX42696.1"/>
    <property type="molecule type" value="Genomic_DNA"/>
</dbReference>
<dbReference type="InterPro" id="IPR014867">
    <property type="entry name" value="Spore_coat_CotH_CotH2/3/7"/>
</dbReference>
<keyword evidence="3" id="KW-1185">Reference proteome</keyword>
<dbReference type="PANTHER" id="PTHR40050">
    <property type="entry name" value="INNER SPORE COAT PROTEIN H"/>
    <property type="match status" value="1"/>
</dbReference>
<dbReference type="OrthoDB" id="10267127at2759"/>
<evidence type="ECO:0000313" key="2">
    <source>
        <dbReference type="EMBL" id="ORX42696.1"/>
    </source>
</evidence>
<evidence type="ECO:0000313" key="3">
    <source>
        <dbReference type="Proteomes" id="UP000193719"/>
    </source>
</evidence>
<dbReference type="AlphaFoldDB" id="A0A1Y1UZ99"/>
<evidence type="ECO:0008006" key="4">
    <source>
        <dbReference type="Google" id="ProtNLM"/>
    </source>
</evidence>
<feature type="region of interest" description="Disordered" evidence="1">
    <location>
        <begin position="356"/>
        <end position="375"/>
    </location>
</feature>
<dbReference type="STRING" id="1754191.A0A1Y1UZ99"/>
<accession>A0A1Y1UZ99</accession>
<dbReference type="Pfam" id="PF08757">
    <property type="entry name" value="CotH"/>
    <property type="match status" value="1"/>
</dbReference>
<sequence length="390" mass="46228">MRTKLISDIHNRLGLKSVSSTYVQLYINDEFMGLYIFNDDYKLSWIEEVYGEKNTKNLYKCDYMYDLLPEYSFGCSNENEEEINNNSEWIEFLTAVKNAKSATDLEDIFEIDHFLYEMAIDYLTGAYDHIQNTHNYYMYKQPNGKWIYLSYDFDHDFGQDMGFLRSSITNTIRDIHLMEVLIFNDSSGFEKILSEVVSKVFNPAILYPYIDEIKKYIKPYVILDKIKDTNGNYPGSINSNSDYDHFTLEQWDAYSEFTNGYSDRESYGLKYWILIKYRYVCDYYHLECDSTYLDENFQYSIKNIIINNDDDDDDIKQYNDYKSDTIISDEVQSESTQSDLLDTLDDDIPIEIDESIVIEDESDSDNDDDDDNDEYSVVNIISNEYHKNYY</sequence>